<dbReference type="Proteomes" id="UP001180020">
    <property type="component" value="Unassembled WGS sequence"/>
</dbReference>
<comment type="caution">
    <text evidence="2">The sequence shown here is derived from an EMBL/GenBank/DDBJ whole genome shotgun (WGS) entry which is preliminary data.</text>
</comment>
<proteinExistence type="predicted"/>
<evidence type="ECO:0000313" key="3">
    <source>
        <dbReference type="Proteomes" id="UP001180020"/>
    </source>
</evidence>
<dbReference type="EMBL" id="JAUJYO010000012">
    <property type="protein sequence ID" value="KAK1303056.1"/>
    <property type="molecule type" value="Genomic_DNA"/>
</dbReference>
<accession>A0AAV9DQ14</accession>
<reference evidence="2" key="2">
    <citation type="submission" date="2023-06" db="EMBL/GenBank/DDBJ databases">
        <authorList>
            <person name="Ma L."/>
            <person name="Liu K.-W."/>
            <person name="Li Z."/>
            <person name="Hsiao Y.-Y."/>
            <person name="Qi Y."/>
            <person name="Fu T."/>
            <person name="Tang G."/>
            <person name="Zhang D."/>
            <person name="Sun W.-H."/>
            <person name="Liu D.-K."/>
            <person name="Li Y."/>
            <person name="Chen G.-Z."/>
            <person name="Liu X.-D."/>
            <person name="Liao X.-Y."/>
            <person name="Jiang Y.-T."/>
            <person name="Yu X."/>
            <person name="Hao Y."/>
            <person name="Huang J."/>
            <person name="Zhao X.-W."/>
            <person name="Ke S."/>
            <person name="Chen Y.-Y."/>
            <person name="Wu W.-L."/>
            <person name="Hsu J.-L."/>
            <person name="Lin Y.-F."/>
            <person name="Huang M.-D."/>
            <person name="Li C.-Y."/>
            <person name="Huang L."/>
            <person name="Wang Z.-W."/>
            <person name="Zhao X."/>
            <person name="Zhong W.-Y."/>
            <person name="Peng D.-H."/>
            <person name="Ahmad S."/>
            <person name="Lan S."/>
            <person name="Zhang J.-S."/>
            <person name="Tsai W.-C."/>
            <person name="Van De Peer Y."/>
            <person name="Liu Z.-J."/>
        </authorList>
    </citation>
    <scope>NUCLEOTIDE SEQUENCE</scope>
    <source>
        <strain evidence="2">CP</strain>
        <tissue evidence="2">Leaves</tissue>
    </source>
</reference>
<evidence type="ECO:0000313" key="2">
    <source>
        <dbReference type="EMBL" id="KAK1303056.1"/>
    </source>
</evidence>
<gene>
    <name evidence="2" type="ORF">QJS10_CPB12g00527</name>
</gene>
<keyword evidence="3" id="KW-1185">Reference proteome</keyword>
<dbReference type="AlphaFoldDB" id="A0AAV9DQ14"/>
<feature type="region of interest" description="Disordered" evidence="1">
    <location>
        <begin position="1"/>
        <end position="31"/>
    </location>
</feature>
<feature type="compositionally biased region" description="Gly residues" evidence="1">
    <location>
        <begin position="15"/>
        <end position="26"/>
    </location>
</feature>
<name>A0AAV9DQ14_ACOCL</name>
<organism evidence="2 3">
    <name type="scientific">Acorus calamus</name>
    <name type="common">Sweet flag</name>
    <dbReference type="NCBI Taxonomy" id="4465"/>
    <lineage>
        <taxon>Eukaryota</taxon>
        <taxon>Viridiplantae</taxon>
        <taxon>Streptophyta</taxon>
        <taxon>Embryophyta</taxon>
        <taxon>Tracheophyta</taxon>
        <taxon>Spermatophyta</taxon>
        <taxon>Magnoliopsida</taxon>
        <taxon>Liliopsida</taxon>
        <taxon>Acoraceae</taxon>
        <taxon>Acorus</taxon>
    </lineage>
</organism>
<sequence length="84" mass="9086">MAIEDLADDKDVTGGVVGGTEGGAGGEVKDRGVSLVELEEGPHGMDSSKRYSYNPTLHWNPQVEEYFINAYGAEHFDRISKALT</sequence>
<protein>
    <submittedName>
        <fullName evidence="2">Uncharacterized protein</fullName>
    </submittedName>
</protein>
<evidence type="ECO:0000256" key="1">
    <source>
        <dbReference type="SAM" id="MobiDB-lite"/>
    </source>
</evidence>
<reference evidence="2" key="1">
    <citation type="journal article" date="2023" name="Nat. Commun.">
        <title>Diploid and tetraploid genomes of Acorus and the evolution of monocots.</title>
        <authorList>
            <person name="Ma L."/>
            <person name="Liu K.W."/>
            <person name="Li Z."/>
            <person name="Hsiao Y.Y."/>
            <person name="Qi Y."/>
            <person name="Fu T."/>
            <person name="Tang G.D."/>
            <person name="Zhang D."/>
            <person name="Sun W.H."/>
            <person name="Liu D.K."/>
            <person name="Li Y."/>
            <person name="Chen G.Z."/>
            <person name="Liu X.D."/>
            <person name="Liao X.Y."/>
            <person name="Jiang Y.T."/>
            <person name="Yu X."/>
            <person name="Hao Y."/>
            <person name="Huang J."/>
            <person name="Zhao X.W."/>
            <person name="Ke S."/>
            <person name="Chen Y.Y."/>
            <person name="Wu W.L."/>
            <person name="Hsu J.L."/>
            <person name="Lin Y.F."/>
            <person name="Huang M.D."/>
            <person name="Li C.Y."/>
            <person name="Huang L."/>
            <person name="Wang Z.W."/>
            <person name="Zhao X."/>
            <person name="Zhong W.Y."/>
            <person name="Peng D.H."/>
            <person name="Ahmad S."/>
            <person name="Lan S."/>
            <person name="Zhang J.S."/>
            <person name="Tsai W.C."/>
            <person name="Van de Peer Y."/>
            <person name="Liu Z.J."/>
        </authorList>
    </citation>
    <scope>NUCLEOTIDE SEQUENCE</scope>
    <source>
        <strain evidence="2">CP</strain>
    </source>
</reference>